<dbReference type="EMBL" id="HG720027">
    <property type="protein sequence ID" value="CDJ59001.1"/>
    <property type="molecule type" value="Genomic_DNA"/>
</dbReference>
<protein>
    <submittedName>
        <fullName evidence="3">Leucine rich repeat protein, putative</fullName>
    </submittedName>
</protein>
<keyword evidence="4" id="KW-1185">Reference proteome</keyword>
<dbReference type="GeneID" id="25335932"/>
<dbReference type="InterPro" id="IPR001611">
    <property type="entry name" value="Leu-rich_rpt"/>
</dbReference>
<sequence length="452" mass="48910">MSSGTRLFPQKKVSSVGVVLQSGRGVSVGPILNAMKLKALLLSDGNSTRNWKALDLSNSSIRKIELSLGEVAALDFECLKHLDLGGNLLVSLDGHSLPFPHLQTLRASNCRISTVTNFGSHFRLLQLDISGNHITDIIGLSNTPLRFTLRELNLARNQISEFKGLAPLSTFESLETLDLRQNPLCNFGNVAEGFALICCTSLRQLNGHTVSPTVRKAVDSWAVGEACGRATVATVEAFREILQYPQGASVFCSTSRSLLVGRLNKVRSVGAVSKLPYTRTADSTANSDADCVDAVNRKDHVPSKEECRCVHSHSRLHTELNKEFRMVMKLSLSSSVQTTADELQGRPVGIACSLSDAQIGSRACATQQSEETTEEAQACSVRDCSQRKCQCDDLSDTRDGAPLLAHHKEDLIKTTSPGRNCASADAFRSCIGQETPVGCIRPLELPRNSTSS</sequence>
<keyword evidence="2" id="KW-0677">Repeat</keyword>
<organism evidence="3 4">
    <name type="scientific">Eimeria maxima</name>
    <name type="common">Coccidian parasite</name>
    <dbReference type="NCBI Taxonomy" id="5804"/>
    <lineage>
        <taxon>Eukaryota</taxon>
        <taxon>Sar</taxon>
        <taxon>Alveolata</taxon>
        <taxon>Apicomplexa</taxon>
        <taxon>Conoidasida</taxon>
        <taxon>Coccidia</taxon>
        <taxon>Eucoccidiorida</taxon>
        <taxon>Eimeriorina</taxon>
        <taxon>Eimeriidae</taxon>
        <taxon>Eimeria</taxon>
    </lineage>
</organism>
<dbReference type="PANTHER" id="PTHR15454:SF56">
    <property type="entry name" value="PROTEIN PHOSPHATASE 1 REGULATORY SUBUNIT 7-RELATED"/>
    <property type="match status" value="1"/>
</dbReference>
<evidence type="ECO:0000256" key="1">
    <source>
        <dbReference type="ARBA" id="ARBA00022614"/>
    </source>
</evidence>
<keyword evidence="1" id="KW-0433">Leucine-rich repeat</keyword>
<dbReference type="AlphaFoldDB" id="U6M4P2"/>
<dbReference type="InterPro" id="IPR032675">
    <property type="entry name" value="LRR_dom_sf"/>
</dbReference>
<dbReference type="Proteomes" id="UP000030763">
    <property type="component" value="Unassembled WGS sequence"/>
</dbReference>
<evidence type="ECO:0000313" key="4">
    <source>
        <dbReference type="Proteomes" id="UP000030763"/>
    </source>
</evidence>
<reference evidence="3" key="1">
    <citation type="submission" date="2013-10" db="EMBL/GenBank/DDBJ databases">
        <title>Genomic analysis of the causative agents of coccidiosis in chickens.</title>
        <authorList>
            <person name="Reid A.J."/>
            <person name="Blake D."/>
            <person name="Billington K."/>
            <person name="Browne H."/>
            <person name="Dunn M."/>
            <person name="Hung S."/>
            <person name="Kawahara F."/>
            <person name="Miranda-Saavedra D."/>
            <person name="Mourier T."/>
            <person name="Nagra H."/>
            <person name="Otto T.D."/>
            <person name="Rawlings N."/>
            <person name="Sanchez A."/>
            <person name="Sanders M."/>
            <person name="Subramaniam C."/>
            <person name="Tay Y."/>
            <person name="Dear P."/>
            <person name="Doerig C."/>
            <person name="Gruber A."/>
            <person name="Parkinson J."/>
            <person name="Shirley M."/>
            <person name="Wan K.L."/>
            <person name="Berriman M."/>
            <person name="Tomley F."/>
            <person name="Pain A."/>
        </authorList>
    </citation>
    <scope>NUCLEOTIDE SEQUENCE [LARGE SCALE GENOMIC DNA]</scope>
    <source>
        <strain evidence="3">Weybridge</strain>
    </source>
</reference>
<dbReference type="OMA" id="NFGSHFR"/>
<dbReference type="Gene3D" id="3.80.10.10">
    <property type="entry name" value="Ribonuclease Inhibitor"/>
    <property type="match status" value="2"/>
</dbReference>
<evidence type="ECO:0000256" key="2">
    <source>
        <dbReference type="ARBA" id="ARBA00022737"/>
    </source>
</evidence>
<evidence type="ECO:0000313" key="3">
    <source>
        <dbReference type="EMBL" id="CDJ59001.1"/>
    </source>
</evidence>
<proteinExistence type="predicted"/>
<dbReference type="VEuPathDB" id="ToxoDB:EMWEY_00019460"/>
<name>U6M4P2_EIMMA</name>
<gene>
    <name evidence="3" type="ORF">EMWEY_00019460</name>
</gene>
<dbReference type="SUPFAM" id="SSF52058">
    <property type="entry name" value="L domain-like"/>
    <property type="match status" value="1"/>
</dbReference>
<dbReference type="PROSITE" id="PS51450">
    <property type="entry name" value="LRR"/>
    <property type="match status" value="2"/>
</dbReference>
<accession>U6M4P2</accession>
<dbReference type="RefSeq" id="XP_013335649.1">
    <property type="nucleotide sequence ID" value="XM_013480195.1"/>
</dbReference>
<dbReference type="OrthoDB" id="271226at2759"/>
<reference evidence="3" key="2">
    <citation type="submission" date="2013-10" db="EMBL/GenBank/DDBJ databases">
        <authorList>
            <person name="Aslett M."/>
        </authorList>
    </citation>
    <scope>NUCLEOTIDE SEQUENCE [LARGE SCALE GENOMIC DNA]</scope>
    <source>
        <strain evidence="3">Weybridge</strain>
    </source>
</reference>
<dbReference type="GO" id="GO:0005737">
    <property type="term" value="C:cytoplasm"/>
    <property type="evidence" value="ECO:0007669"/>
    <property type="project" value="TreeGrafter"/>
</dbReference>
<dbReference type="PANTHER" id="PTHR15454">
    <property type="entry name" value="NISCHARIN RELATED"/>
    <property type="match status" value="1"/>
</dbReference>